<sequence length="155" mass="16637">MRRTTLAIALLTFANLPARAAGDFPLASCKGWNGTVVERDGIDTTHATMRGIVTKADLQEYCERDPGGETKQFGGKLTTAQCVANYLRSEGRATMAAQANCKAGTVSYRYGDRQAAKTRFPLGPDGDTSCASGNPPMIEQFKMLCPAAAKRLKVE</sequence>
<gene>
    <name evidence="3" type="ORF">ABS770_10015</name>
    <name evidence="2" type="ORF">QO001_006096</name>
</gene>
<evidence type="ECO:0000256" key="1">
    <source>
        <dbReference type="SAM" id="SignalP"/>
    </source>
</evidence>
<proteinExistence type="predicted"/>
<feature type="chain" id="PRO_5042487689" description="DUF3617 family protein" evidence="1">
    <location>
        <begin position="21"/>
        <end position="155"/>
    </location>
</feature>
<reference evidence="2" key="1">
    <citation type="submission" date="2023-07" db="EMBL/GenBank/DDBJ databases">
        <title>Genomic Encyclopedia of Type Strains, Phase IV (KMG-IV): sequencing the most valuable type-strain genomes for metagenomic binning, comparative biology and taxonomic classification.</title>
        <authorList>
            <person name="Goeker M."/>
        </authorList>
    </citation>
    <scope>NUCLEOTIDE SEQUENCE</scope>
    <source>
        <strain evidence="2">DSM 19569</strain>
    </source>
</reference>
<keyword evidence="5" id="KW-1185">Reference proteome</keyword>
<evidence type="ECO:0000313" key="5">
    <source>
        <dbReference type="Proteomes" id="UP001432995"/>
    </source>
</evidence>
<evidence type="ECO:0000313" key="4">
    <source>
        <dbReference type="Proteomes" id="UP001223420"/>
    </source>
</evidence>
<organism evidence="2 4">
    <name type="scientific">Methylobacterium brachiatum</name>
    <dbReference type="NCBI Taxonomy" id="269660"/>
    <lineage>
        <taxon>Bacteria</taxon>
        <taxon>Pseudomonadati</taxon>
        <taxon>Pseudomonadota</taxon>
        <taxon>Alphaproteobacteria</taxon>
        <taxon>Hyphomicrobiales</taxon>
        <taxon>Methylobacteriaceae</taxon>
        <taxon>Methylobacterium</taxon>
    </lineage>
</organism>
<evidence type="ECO:0008006" key="6">
    <source>
        <dbReference type="Google" id="ProtNLM"/>
    </source>
</evidence>
<dbReference type="AlphaFoldDB" id="A0AAJ1TTZ2"/>
<reference evidence="3" key="2">
    <citation type="submission" date="2024-06" db="EMBL/GenBank/DDBJ databases">
        <authorList>
            <person name="Campbell A.G."/>
        </authorList>
    </citation>
    <scope>NUCLEOTIDE SEQUENCE</scope>
    <source>
        <strain evidence="3">EM17</strain>
    </source>
</reference>
<evidence type="ECO:0000313" key="3">
    <source>
        <dbReference type="EMBL" id="MER2288593.1"/>
    </source>
</evidence>
<feature type="signal peptide" evidence="1">
    <location>
        <begin position="1"/>
        <end position="20"/>
    </location>
</feature>
<dbReference type="Proteomes" id="UP001432995">
    <property type="component" value="Unassembled WGS sequence"/>
</dbReference>
<accession>A0AAJ1TTZ2</accession>
<dbReference type="Proteomes" id="UP001223420">
    <property type="component" value="Unassembled WGS sequence"/>
</dbReference>
<evidence type="ECO:0000313" key="2">
    <source>
        <dbReference type="EMBL" id="MDQ0547141.1"/>
    </source>
</evidence>
<dbReference type="RefSeq" id="WP_007558247.1">
    <property type="nucleotide sequence ID" value="NZ_FOQW01000002.1"/>
</dbReference>
<name>A0AAJ1TTZ2_9HYPH</name>
<dbReference type="EMBL" id="JBELQD010000008">
    <property type="protein sequence ID" value="MER2288593.1"/>
    <property type="molecule type" value="Genomic_DNA"/>
</dbReference>
<protein>
    <recommendedName>
        <fullName evidence="6">DUF3617 family protein</fullName>
    </recommendedName>
</protein>
<dbReference type="GeneID" id="90830236"/>
<dbReference type="EMBL" id="JAUSWL010000021">
    <property type="protein sequence ID" value="MDQ0547141.1"/>
    <property type="molecule type" value="Genomic_DNA"/>
</dbReference>
<keyword evidence="1" id="KW-0732">Signal</keyword>
<comment type="caution">
    <text evidence="2">The sequence shown here is derived from an EMBL/GenBank/DDBJ whole genome shotgun (WGS) entry which is preliminary data.</text>
</comment>